<sequence length="303" mass="32918">MMTTEKSNAEDLQFQYVEGQGRPTYPELLDSYKAASDAVLLSEACTIDVRYGPLERHTFDFFVAHGAPVATMVYYHAGYWQARDKFWFRFLAPSYTRRGVNVVFVNYPLCPTVTLTDLVAGVHASISRVLEHAHALGQPRLPLITAGHSAGAHLAVEMALSFGSATDSRPPAIDGVIALSGIYDLVPLVSTSINTKLGLDAATAKANSPIHRLRQNLPPALFIVGAEETPAFIAQNSVMADAWHLAGNESFIDEAAAADHFSLLQPFSADNGATRSAVDRLLELAQVRFRDARGNAQIHRSTP</sequence>
<evidence type="ECO:0000259" key="2">
    <source>
        <dbReference type="Pfam" id="PF07859"/>
    </source>
</evidence>
<proteinExistence type="predicted"/>
<dbReference type="Gene3D" id="3.40.50.1820">
    <property type="entry name" value="alpha/beta hydrolase"/>
    <property type="match status" value="1"/>
</dbReference>
<dbReference type="EMBL" id="JACBYR010000001">
    <property type="protein sequence ID" value="NYE84475.1"/>
    <property type="molecule type" value="Genomic_DNA"/>
</dbReference>
<organism evidence="3 4">
    <name type="scientific">Pigmentiphaga litoralis</name>
    <dbReference type="NCBI Taxonomy" id="516702"/>
    <lineage>
        <taxon>Bacteria</taxon>
        <taxon>Pseudomonadati</taxon>
        <taxon>Pseudomonadota</taxon>
        <taxon>Betaproteobacteria</taxon>
        <taxon>Burkholderiales</taxon>
        <taxon>Alcaligenaceae</taxon>
        <taxon>Pigmentiphaga</taxon>
    </lineage>
</organism>
<comment type="caution">
    <text evidence="3">The sequence shown here is derived from an EMBL/GenBank/DDBJ whole genome shotgun (WGS) entry which is preliminary data.</text>
</comment>
<feature type="domain" description="Alpha/beta hydrolase fold-3" evidence="2">
    <location>
        <begin position="72"/>
        <end position="193"/>
    </location>
</feature>
<dbReference type="GO" id="GO:0004061">
    <property type="term" value="F:arylformamidase activity"/>
    <property type="evidence" value="ECO:0007669"/>
    <property type="project" value="UniProtKB-EC"/>
</dbReference>
<dbReference type="Proteomes" id="UP000542125">
    <property type="component" value="Unassembled WGS sequence"/>
</dbReference>
<dbReference type="InterPro" id="IPR013094">
    <property type="entry name" value="AB_hydrolase_3"/>
</dbReference>
<dbReference type="RefSeq" id="WP_179588157.1">
    <property type="nucleotide sequence ID" value="NZ_JACBYR010000001.1"/>
</dbReference>
<name>A0A7Y9IX57_9BURK</name>
<dbReference type="Pfam" id="PF07859">
    <property type="entry name" value="Abhydrolase_3"/>
    <property type="match status" value="1"/>
</dbReference>
<dbReference type="PANTHER" id="PTHR48081:SF33">
    <property type="entry name" value="KYNURENINE FORMAMIDASE"/>
    <property type="match status" value="1"/>
</dbReference>
<dbReference type="EC" id="3.5.1.9" evidence="3"/>
<dbReference type="AlphaFoldDB" id="A0A7Y9IX57"/>
<reference evidence="3 4" key="1">
    <citation type="submission" date="2020-07" db="EMBL/GenBank/DDBJ databases">
        <title>Genomic Encyclopedia of Type Strains, Phase IV (KMG-V): Genome sequencing to study the core and pangenomes of soil and plant-associated prokaryotes.</title>
        <authorList>
            <person name="Whitman W."/>
        </authorList>
    </citation>
    <scope>NUCLEOTIDE SEQUENCE [LARGE SCALE GENOMIC DNA]</scope>
    <source>
        <strain evidence="3 4">SAS40</strain>
    </source>
</reference>
<dbReference type="InterPro" id="IPR029058">
    <property type="entry name" value="AB_hydrolase_fold"/>
</dbReference>
<evidence type="ECO:0000313" key="4">
    <source>
        <dbReference type="Proteomes" id="UP000542125"/>
    </source>
</evidence>
<dbReference type="InterPro" id="IPR050300">
    <property type="entry name" value="GDXG_lipolytic_enzyme"/>
</dbReference>
<dbReference type="PANTHER" id="PTHR48081">
    <property type="entry name" value="AB HYDROLASE SUPERFAMILY PROTEIN C4A8.06C"/>
    <property type="match status" value="1"/>
</dbReference>
<evidence type="ECO:0000313" key="3">
    <source>
        <dbReference type="EMBL" id="NYE84475.1"/>
    </source>
</evidence>
<evidence type="ECO:0000256" key="1">
    <source>
        <dbReference type="ARBA" id="ARBA00022801"/>
    </source>
</evidence>
<gene>
    <name evidence="3" type="ORF">FHW18_003746</name>
</gene>
<keyword evidence="4" id="KW-1185">Reference proteome</keyword>
<keyword evidence="1 3" id="KW-0378">Hydrolase</keyword>
<dbReference type="SUPFAM" id="SSF53474">
    <property type="entry name" value="alpha/beta-Hydrolases"/>
    <property type="match status" value="1"/>
</dbReference>
<accession>A0A7Y9IX57</accession>
<protein>
    <submittedName>
        <fullName evidence="3">Arylformamidase</fullName>
        <ecNumber evidence="3">3.5.1.9</ecNumber>
    </submittedName>
</protein>